<organism evidence="1 2">
    <name type="scientific">Macrophomina phaseolina (strain MS6)</name>
    <name type="common">Charcoal rot fungus</name>
    <dbReference type="NCBI Taxonomy" id="1126212"/>
    <lineage>
        <taxon>Eukaryota</taxon>
        <taxon>Fungi</taxon>
        <taxon>Dikarya</taxon>
        <taxon>Ascomycota</taxon>
        <taxon>Pezizomycotina</taxon>
        <taxon>Dothideomycetes</taxon>
        <taxon>Dothideomycetes incertae sedis</taxon>
        <taxon>Botryosphaeriales</taxon>
        <taxon>Botryosphaeriaceae</taxon>
        <taxon>Macrophomina</taxon>
    </lineage>
</organism>
<protein>
    <submittedName>
        <fullName evidence="1">Uncharacterized protein</fullName>
    </submittedName>
</protein>
<evidence type="ECO:0000313" key="2">
    <source>
        <dbReference type="Proteomes" id="UP000007129"/>
    </source>
</evidence>
<gene>
    <name evidence="1" type="ORF">MPH_08483</name>
</gene>
<name>K2RI62_MACPH</name>
<dbReference type="VEuPathDB" id="FungiDB:MPH_08483"/>
<dbReference type="EMBL" id="AHHD01000359">
    <property type="protein sequence ID" value="EKG14303.1"/>
    <property type="molecule type" value="Genomic_DNA"/>
</dbReference>
<dbReference type="AlphaFoldDB" id="K2RI62"/>
<dbReference type="InParanoid" id="K2RI62"/>
<dbReference type="Proteomes" id="UP000007129">
    <property type="component" value="Unassembled WGS sequence"/>
</dbReference>
<proteinExistence type="predicted"/>
<comment type="caution">
    <text evidence="1">The sequence shown here is derived from an EMBL/GenBank/DDBJ whole genome shotgun (WGS) entry which is preliminary data.</text>
</comment>
<accession>K2RI62</accession>
<dbReference type="HOGENOM" id="CLU_1982000_0_0_1"/>
<sequence length="126" mass="14464">MTSRYETWTKDSCLPHALTSSLPRDREFVVPPARWTYSSRTAGRRGLSIKGSSFVQLDEIANHSSSSLRTTIKLYPRDEVHRPSPCFRALFLHLGFWSSRLERQEPRQAHHGCCSRHRSESAEAHA</sequence>
<reference evidence="1 2" key="1">
    <citation type="journal article" date="2012" name="BMC Genomics">
        <title>Tools to kill: Genome of one of the most destructive plant pathogenic fungi Macrophomina phaseolina.</title>
        <authorList>
            <person name="Islam M.S."/>
            <person name="Haque M.S."/>
            <person name="Islam M.M."/>
            <person name="Emdad E.M."/>
            <person name="Halim A."/>
            <person name="Hossen Q.M.M."/>
            <person name="Hossain M.Z."/>
            <person name="Ahmed B."/>
            <person name="Rahim S."/>
            <person name="Rahman M.S."/>
            <person name="Alam M.M."/>
            <person name="Hou S."/>
            <person name="Wan X."/>
            <person name="Saito J.A."/>
            <person name="Alam M."/>
        </authorList>
    </citation>
    <scope>NUCLEOTIDE SEQUENCE [LARGE SCALE GENOMIC DNA]</scope>
    <source>
        <strain evidence="1 2">MS6</strain>
    </source>
</reference>
<evidence type="ECO:0000313" key="1">
    <source>
        <dbReference type="EMBL" id="EKG14303.1"/>
    </source>
</evidence>